<sequence length="152" mass="17304">MAIRAAREVLIEAPMPVVLDALADVEAWPSYSSMHKHVDVVDRYPDGRPHHVRVKVRVLGLSDTELLEYRWGPDWLVWDAQPTSQQYAQHVEYRLTDEHNGASTRVRVEITVEPAVPIPEFMIRRAGSAVLEASTTGIRRLAMQRTSSHRVE</sequence>
<dbReference type="Pfam" id="PF03364">
    <property type="entry name" value="Polyketide_cyc"/>
    <property type="match status" value="1"/>
</dbReference>
<dbReference type="InterPro" id="IPR005031">
    <property type="entry name" value="COQ10_START"/>
</dbReference>
<dbReference type="EMBL" id="JACHVU010000004">
    <property type="protein sequence ID" value="MBB2990779.1"/>
    <property type="molecule type" value="Genomic_DNA"/>
</dbReference>
<keyword evidence="3" id="KW-1185">Reference proteome</keyword>
<protein>
    <submittedName>
        <fullName evidence="2">Uncharacterized protein YndB with AHSA1/START domain</fullName>
    </submittedName>
</protein>
<dbReference type="CDD" id="cd07819">
    <property type="entry name" value="SRPBCC_2"/>
    <property type="match status" value="1"/>
</dbReference>
<feature type="domain" description="Coenzyme Q-binding protein COQ10 START" evidence="1">
    <location>
        <begin position="11"/>
        <end position="132"/>
    </location>
</feature>
<evidence type="ECO:0000259" key="1">
    <source>
        <dbReference type="Pfam" id="PF03364"/>
    </source>
</evidence>
<comment type="caution">
    <text evidence="2">The sequence shown here is derived from an EMBL/GenBank/DDBJ whole genome shotgun (WGS) entry which is preliminary data.</text>
</comment>
<proteinExistence type="predicted"/>
<dbReference type="InterPro" id="IPR023393">
    <property type="entry name" value="START-like_dom_sf"/>
</dbReference>
<dbReference type="SUPFAM" id="SSF55961">
    <property type="entry name" value="Bet v1-like"/>
    <property type="match status" value="1"/>
</dbReference>
<evidence type="ECO:0000313" key="3">
    <source>
        <dbReference type="Proteomes" id="UP000550501"/>
    </source>
</evidence>
<dbReference type="AlphaFoldDB" id="A0A839Q4H7"/>
<dbReference type="Proteomes" id="UP000550501">
    <property type="component" value="Unassembled WGS sequence"/>
</dbReference>
<dbReference type="PANTHER" id="PTHR39683">
    <property type="entry name" value="CONSERVED PROTEIN TB16.3"/>
    <property type="match status" value="1"/>
</dbReference>
<name>A0A839Q4H7_MYCIR</name>
<dbReference type="PANTHER" id="PTHR39683:SF4">
    <property type="entry name" value="COENZYME Q-BINDING PROTEIN COQ10 START DOMAIN-CONTAINING PROTEIN"/>
    <property type="match status" value="1"/>
</dbReference>
<dbReference type="Gene3D" id="3.30.530.20">
    <property type="match status" value="1"/>
</dbReference>
<reference evidence="2 3" key="1">
    <citation type="submission" date="2020-08" db="EMBL/GenBank/DDBJ databases">
        <title>The Agave Microbiome: Exploring the role of microbial communities in plant adaptations to desert environments.</title>
        <authorList>
            <person name="Partida-Martinez L.P."/>
        </authorList>
    </citation>
    <scope>NUCLEOTIDE SEQUENCE [LARGE SCALE GENOMIC DNA]</scope>
    <source>
        <strain evidence="2 3">AT2.18</strain>
    </source>
</reference>
<accession>A0A839Q4H7</accession>
<evidence type="ECO:0000313" key="2">
    <source>
        <dbReference type="EMBL" id="MBB2990779.1"/>
    </source>
</evidence>
<dbReference type="RefSeq" id="WP_183468037.1">
    <property type="nucleotide sequence ID" value="NZ_JACHVU010000004.1"/>
</dbReference>
<organism evidence="2 3">
    <name type="scientific">Mycolicibacterium iranicum</name>
    <name type="common">Mycobacterium iranicum</name>
    <dbReference type="NCBI Taxonomy" id="912594"/>
    <lineage>
        <taxon>Bacteria</taxon>
        <taxon>Bacillati</taxon>
        <taxon>Actinomycetota</taxon>
        <taxon>Actinomycetes</taxon>
        <taxon>Mycobacteriales</taxon>
        <taxon>Mycobacteriaceae</taxon>
        <taxon>Mycolicibacterium</taxon>
    </lineage>
</organism>
<gene>
    <name evidence="2" type="ORF">FHR72_002252</name>
</gene>